<evidence type="ECO:0000313" key="2">
    <source>
        <dbReference type="EMBL" id="EJK49469.1"/>
    </source>
</evidence>
<feature type="compositionally biased region" description="Basic and acidic residues" evidence="1">
    <location>
        <begin position="207"/>
        <end position="232"/>
    </location>
</feature>
<feature type="compositionally biased region" description="Basic and acidic residues" evidence="1">
    <location>
        <begin position="373"/>
        <end position="382"/>
    </location>
</feature>
<feature type="compositionally biased region" description="Low complexity" evidence="1">
    <location>
        <begin position="258"/>
        <end position="273"/>
    </location>
</feature>
<evidence type="ECO:0000256" key="1">
    <source>
        <dbReference type="SAM" id="MobiDB-lite"/>
    </source>
</evidence>
<accession>K0RAW6</accession>
<feature type="compositionally biased region" description="Basic and acidic residues" evidence="1">
    <location>
        <begin position="317"/>
        <end position="335"/>
    </location>
</feature>
<reference evidence="2 3" key="1">
    <citation type="journal article" date="2012" name="Genome Biol.">
        <title>Genome and low-iron response of an oceanic diatom adapted to chronic iron limitation.</title>
        <authorList>
            <person name="Lommer M."/>
            <person name="Specht M."/>
            <person name="Roy A.S."/>
            <person name="Kraemer L."/>
            <person name="Andreson R."/>
            <person name="Gutowska M.A."/>
            <person name="Wolf J."/>
            <person name="Bergner S.V."/>
            <person name="Schilhabel M.B."/>
            <person name="Klostermeier U.C."/>
            <person name="Beiko R.G."/>
            <person name="Rosenstiel P."/>
            <person name="Hippler M."/>
            <person name="Laroche J."/>
        </authorList>
    </citation>
    <scope>NUCLEOTIDE SEQUENCE [LARGE SCALE GENOMIC DNA]</scope>
    <source>
        <strain evidence="2 3">CCMP1005</strain>
    </source>
</reference>
<comment type="caution">
    <text evidence="2">The sequence shown here is derived from an EMBL/GenBank/DDBJ whole genome shotgun (WGS) entry which is preliminary data.</text>
</comment>
<keyword evidence="3" id="KW-1185">Reference proteome</keyword>
<dbReference type="EMBL" id="AGNL01044758">
    <property type="protein sequence ID" value="EJK49469.1"/>
    <property type="molecule type" value="Genomic_DNA"/>
</dbReference>
<feature type="region of interest" description="Disordered" evidence="1">
    <location>
        <begin position="363"/>
        <end position="420"/>
    </location>
</feature>
<evidence type="ECO:0000313" key="3">
    <source>
        <dbReference type="Proteomes" id="UP000266841"/>
    </source>
</evidence>
<feature type="region of interest" description="Disordered" evidence="1">
    <location>
        <begin position="202"/>
        <end position="342"/>
    </location>
</feature>
<sequence length="480" mass="51774">RTGEIVSKGGQQMTDACGPSREVSRDDGSSLLAILPGEGREKAGLSHDPFPRLLAGGLSALLGRSERRKGHDHQAERRSCFHFRPVDSRVWRVYLRSCNFCLFLCKKKHAKIGQRQHALPSHLLPPARTPACPAGAPPPIALESRPDNFSSTMKFCPILMSDGKPTTKAVHCTRTSRLGAELGRLERHAAWLRCGDIQRPSQLARGARGEEDTRHDGGGVSKDTRRTEKDTRPTAAAAGARGRHPRREGRRPGGQTCGARAAAPRSGRASKPSFASADRPSPISSPTVSTSASNLPTYDAKGRPMAPTEGGRPPRTPGRDEERLPAEAGVRRGEEGGAVPPPATTTLLLVLLVSTAQWTPRRHAEAVEMASASDRDGGRTASERPPAAEGEPRRAQKMGSLRLRPRRLSAPPAPAGSDCPIFASPRRRRLDLVVSLPALEGGAFLQPLWRLINYYIDGPGDCYTALGRTMAQKNQQSPKT</sequence>
<feature type="region of interest" description="Disordered" evidence="1">
    <location>
        <begin position="1"/>
        <end position="27"/>
    </location>
</feature>
<feature type="compositionally biased region" description="Low complexity" evidence="1">
    <location>
        <begin position="280"/>
        <end position="293"/>
    </location>
</feature>
<dbReference type="AlphaFoldDB" id="K0RAW6"/>
<proteinExistence type="predicted"/>
<dbReference type="Proteomes" id="UP000266841">
    <property type="component" value="Unassembled WGS sequence"/>
</dbReference>
<feature type="non-terminal residue" evidence="2">
    <location>
        <position position="1"/>
    </location>
</feature>
<protein>
    <submittedName>
        <fullName evidence="2">Uncharacterized protein</fullName>
    </submittedName>
</protein>
<name>K0RAW6_THAOC</name>
<gene>
    <name evidence="2" type="ORF">THAOC_31652</name>
</gene>
<organism evidence="2 3">
    <name type="scientific">Thalassiosira oceanica</name>
    <name type="common">Marine diatom</name>
    <dbReference type="NCBI Taxonomy" id="159749"/>
    <lineage>
        <taxon>Eukaryota</taxon>
        <taxon>Sar</taxon>
        <taxon>Stramenopiles</taxon>
        <taxon>Ochrophyta</taxon>
        <taxon>Bacillariophyta</taxon>
        <taxon>Coscinodiscophyceae</taxon>
        <taxon>Thalassiosirophycidae</taxon>
        <taxon>Thalassiosirales</taxon>
        <taxon>Thalassiosiraceae</taxon>
        <taxon>Thalassiosira</taxon>
    </lineage>
</organism>